<keyword evidence="7 9" id="KW-0675">Receptor</keyword>
<dbReference type="GO" id="GO:0008188">
    <property type="term" value="F:neuropeptide receptor activity"/>
    <property type="evidence" value="ECO:0000318"/>
    <property type="project" value="GO_Central"/>
</dbReference>
<dbReference type="HOGENOM" id="CLU_009579_6_2_1"/>
<dbReference type="SUPFAM" id="SSF81321">
    <property type="entry name" value="Family A G protein-coupled receptor-like"/>
    <property type="match status" value="1"/>
</dbReference>
<evidence type="ECO:0000256" key="10">
    <source>
        <dbReference type="SAM" id="MobiDB-lite"/>
    </source>
</evidence>
<dbReference type="GO" id="GO:0005886">
    <property type="term" value="C:plasma membrane"/>
    <property type="evidence" value="ECO:0000318"/>
    <property type="project" value="GO_Central"/>
</dbReference>
<organism evidence="13 14">
    <name type="scientific">Daphnia pulex</name>
    <name type="common">Water flea</name>
    <dbReference type="NCBI Taxonomy" id="6669"/>
    <lineage>
        <taxon>Eukaryota</taxon>
        <taxon>Metazoa</taxon>
        <taxon>Ecdysozoa</taxon>
        <taxon>Arthropoda</taxon>
        <taxon>Crustacea</taxon>
        <taxon>Branchiopoda</taxon>
        <taxon>Diplostraca</taxon>
        <taxon>Cladocera</taxon>
        <taxon>Anomopoda</taxon>
        <taxon>Daphniidae</taxon>
        <taxon>Daphnia</taxon>
    </lineage>
</organism>
<dbReference type="Pfam" id="PF00001">
    <property type="entry name" value="7tm_1"/>
    <property type="match status" value="1"/>
</dbReference>
<reference evidence="13 14" key="1">
    <citation type="journal article" date="2011" name="Science">
        <title>The ecoresponsive genome of Daphnia pulex.</title>
        <authorList>
            <person name="Colbourne J.K."/>
            <person name="Pfrender M.E."/>
            <person name="Gilbert D."/>
            <person name="Thomas W.K."/>
            <person name="Tucker A."/>
            <person name="Oakley T.H."/>
            <person name="Tokishita S."/>
            <person name="Aerts A."/>
            <person name="Arnold G.J."/>
            <person name="Basu M.K."/>
            <person name="Bauer D.J."/>
            <person name="Caceres C.E."/>
            <person name="Carmel L."/>
            <person name="Casola C."/>
            <person name="Choi J.H."/>
            <person name="Detter J.C."/>
            <person name="Dong Q."/>
            <person name="Dusheyko S."/>
            <person name="Eads B.D."/>
            <person name="Frohlich T."/>
            <person name="Geiler-Samerotte K.A."/>
            <person name="Gerlach D."/>
            <person name="Hatcher P."/>
            <person name="Jogdeo S."/>
            <person name="Krijgsveld J."/>
            <person name="Kriventseva E.V."/>
            <person name="Kultz D."/>
            <person name="Laforsch C."/>
            <person name="Lindquist E."/>
            <person name="Lopez J."/>
            <person name="Manak J.R."/>
            <person name="Muller J."/>
            <person name="Pangilinan J."/>
            <person name="Patwardhan R.P."/>
            <person name="Pitluck S."/>
            <person name="Pritham E.J."/>
            <person name="Rechtsteiner A."/>
            <person name="Rho M."/>
            <person name="Rogozin I.B."/>
            <person name="Sakarya O."/>
            <person name="Salamov A."/>
            <person name="Schaack S."/>
            <person name="Shapiro H."/>
            <person name="Shiga Y."/>
            <person name="Skalitzky C."/>
            <person name="Smith Z."/>
            <person name="Souvorov A."/>
            <person name="Sung W."/>
            <person name="Tang Z."/>
            <person name="Tsuchiya D."/>
            <person name="Tu H."/>
            <person name="Vos H."/>
            <person name="Wang M."/>
            <person name="Wolf Y.I."/>
            <person name="Yamagata H."/>
            <person name="Yamada T."/>
            <person name="Ye Y."/>
            <person name="Shaw J.R."/>
            <person name="Andrews J."/>
            <person name="Crease T.J."/>
            <person name="Tang H."/>
            <person name="Lucas S.M."/>
            <person name="Robertson H.M."/>
            <person name="Bork P."/>
            <person name="Koonin E.V."/>
            <person name="Zdobnov E.M."/>
            <person name="Grigoriev I.V."/>
            <person name="Lynch M."/>
            <person name="Boore J.L."/>
        </authorList>
    </citation>
    <scope>NUCLEOTIDE SEQUENCE [LARGE SCALE GENOMIC DNA]</scope>
</reference>
<dbReference type="InParanoid" id="E9GID7"/>
<accession>E9GID7</accession>
<keyword evidence="14" id="KW-1185">Reference proteome</keyword>
<feature type="transmembrane region" description="Helical" evidence="11">
    <location>
        <begin position="149"/>
        <end position="172"/>
    </location>
</feature>
<comment type="subcellular location">
    <subcellularLocation>
        <location evidence="1">Membrane</location>
        <topology evidence="1">Multi-pass membrane protein</topology>
    </subcellularLocation>
</comment>
<evidence type="ECO:0000256" key="4">
    <source>
        <dbReference type="ARBA" id="ARBA00022989"/>
    </source>
</evidence>
<dbReference type="KEGG" id="dpx:DAPPUDRAFT_318294"/>
<dbReference type="PROSITE" id="PS50262">
    <property type="entry name" value="G_PROTEIN_RECEP_F1_2"/>
    <property type="match status" value="1"/>
</dbReference>
<dbReference type="PhylomeDB" id="E9GID7"/>
<evidence type="ECO:0000259" key="12">
    <source>
        <dbReference type="PROSITE" id="PS50262"/>
    </source>
</evidence>
<keyword evidence="4 11" id="KW-1133">Transmembrane helix</keyword>
<proteinExistence type="inferred from homology"/>
<dbReference type="PANTHER" id="PTHR45695">
    <property type="entry name" value="LEUCOKININ RECEPTOR-RELATED"/>
    <property type="match status" value="1"/>
</dbReference>
<keyword evidence="6 11" id="KW-0472">Membrane</keyword>
<evidence type="ECO:0000313" key="14">
    <source>
        <dbReference type="Proteomes" id="UP000000305"/>
    </source>
</evidence>
<evidence type="ECO:0000256" key="1">
    <source>
        <dbReference type="ARBA" id="ARBA00004141"/>
    </source>
</evidence>
<dbReference type="InterPro" id="IPR017452">
    <property type="entry name" value="GPCR_Rhodpsn_7TM"/>
</dbReference>
<gene>
    <name evidence="13" type="ORF">DAPPUDRAFT_318294</name>
</gene>
<evidence type="ECO:0000256" key="9">
    <source>
        <dbReference type="RuleBase" id="RU000688"/>
    </source>
</evidence>
<comment type="similarity">
    <text evidence="2 9">Belongs to the G-protein coupled receptor 1 family.</text>
</comment>
<feature type="transmembrane region" description="Helical" evidence="11">
    <location>
        <begin position="221"/>
        <end position="242"/>
    </location>
</feature>
<dbReference type="OMA" id="HAFTTSH"/>
<feature type="transmembrane region" description="Helical" evidence="11">
    <location>
        <begin position="111"/>
        <end position="129"/>
    </location>
</feature>
<sequence>MLPDDVTNEIDPIEGETVQERNGYIAYNERLETYIVPVVFGIIFLVGVVGNGSLMFILCRHKSMRSAPNTLIFNLALGDILVLVCSVPFTSTIYTFESWPYGEFVCKASEFAKDTSVGVSVFTLTVLSFDRYTAIERRVPFLRGPKPKLVIAVCVSVIWVASIGLALPAALFSHLLKIPLGNVTEESVEQTNGTAIDHGGEIVVCYPFPQEFGPVYAKTVVLVRFIVHYFQPLLIISTFYAIMTHHLLRSVRTIPGQAVLSTVNHHRHPPSNSLSNNNQNRSRRKVAKMVQCLVVLFAVCFLPMHIFFLWFHFDSNSQENYNDFWNGFRIFGFVLAYINSCINPIALYCVSTKFRKHFNRLLPCRCSGGDSRVDSRRRIHGNEGYPLNEFHAIPFL</sequence>
<dbReference type="PROSITE" id="PS00237">
    <property type="entry name" value="G_PROTEIN_RECEP_F1_1"/>
    <property type="match status" value="1"/>
</dbReference>
<evidence type="ECO:0000256" key="6">
    <source>
        <dbReference type="ARBA" id="ARBA00023136"/>
    </source>
</evidence>
<feature type="region of interest" description="Disordered" evidence="10">
    <location>
        <begin position="263"/>
        <end position="282"/>
    </location>
</feature>
<dbReference type="EMBL" id="GL732546">
    <property type="protein sequence ID" value="EFX80789.1"/>
    <property type="molecule type" value="Genomic_DNA"/>
</dbReference>
<dbReference type="Gene3D" id="1.20.1070.10">
    <property type="entry name" value="Rhodopsin 7-helix transmembrane proteins"/>
    <property type="match status" value="1"/>
</dbReference>
<dbReference type="PRINTS" id="PR00237">
    <property type="entry name" value="GPCRRHODOPSN"/>
</dbReference>
<feature type="transmembrane region" description="Helical" evidence="11">
    <location>
        <begin position="71"/>
        <end position="91"/>
    </location>
</feature>
<dbReference type="Proteomes" id="UP000000305">
    <property type="component" value="Unassembled WGS sequence"/>
</dbReference>
<evidence type="ECO:0000256" key="5">
    <source>
        <dbReference type="ARBA" id="ARBA00023040"/>
    </source>
</evidence>
<feature type="compositionally biased region" description="Low complexity" evidence="10">
    <location>
        <begin position="270"/>
        <end position="280"/>
    </location>
</feature>
<dbReference type="AlphaFoldDB" id="E9GID7"/>
<keyword evidence="5 9" id="KW-0297">G-protein coupled receptor</keyword>
<evidence type="ECO:0000256" key="3">
    <source>
        <dbReference type="ARBA" id="ARBA00022692"/>
    </source>
</evidence>
<evidence type="ECO:0000256" key="11">
    <source>
        <dbReference type="SAM" id="Phobius"/>
    </source>
</evidence>
<evidence type="ECO:0000256" key="7">
    <source>
        <dbReference type="ARBA" id="ARBA00023170"/>
    </source>
</evidence>
<feature type="domain" description="G-protein coupled receptors family 1 profile" evidence="12">
    <location>
        <begin position="50"/>
        <end position="347"/>
    </location>
</feature>
<keyword evidence="8 9" id="KW-0807">Transducer</keyword>
<dbReference type="FunFam" id="1.20.1070.10:FF:000690">
    <property type="entry name" value="Putative allatostatin B receptor"/>
    <property type="match status" value="1"/>
</dbReference>
<dbReference type="InterPro" id="IPR000611">
    <property type="entry name" value="NPY_rcpt"/>
</dbReference>
<evidence type="ECO:0000256" key="8">
    <source>
        <dbReference type="ARBA" id="ARBA00023224"/>
    </source>
</evidence>
<dbReference type="eggNOG" id="KOG4219">
    <property type="taxonomic scope" value="Eukaryota"/>
</dbReference>
<dbReference type="OrthoDB" id="10049706at2759"/>
<dbReference type="InterPro" id="IPR000276">
    <property type="entry name" value="GPCR_Rhodpsn"/>
</dbReference>
<protein>
    <recommendedName>
        <fullName evidence="12">G-protein coupled receptors family 1 profile domain-containing protein</fullName>
    </recommendedName>
</protein>
<dbReference type="PRINTS" id="PR01012">
    <property type="entry name" value="NRPEPTIDEYR"/>
</dbReference>
<feature type="transmembrane region" description="Helical" evidence="11">
    <location>
        <begin position="34"/>
        <end position="59"/>
    </location>
</feature>
<keyword evidence="3 9" id="KW-0812">Transmembrane</keyword>
<dbReference type="PANTHER" id="PTHR45695:SF26">
    <property type="entry name" value="NEUROPEPTIDE CCHAMIDE-1 RECEPTOR"/>
    <property type="match status" value="1"/>
</dbReference>
<dbReference type="SMART" id="SM01381">
    <property type="entry name" value="7TM_GPCR_Srsx"/>
    <property type="match status" value="1"/>
</dbReference>
<evidence type="ECO:0000256" key="2">
    <source>
        <dbReference type="ARBA" id="ARBA00010663"/>
    </source>
</evidence>
<evidence type="ECO:0000313" key="13">
    <source>
        <dbReference type="EMBL" id="EFX80789.1"/>
    </source>
</evidence>
<dbReference type="GO" id="GO:0007186">
    <property type="term" value="P:G protein-coupled receptor signaling pathway"/>
    <property type="evidence" value="ECO:0000318"/>
    <property type="project" value="GO_Central"/>
</dbReference>
<dbReference type="FunCoup" id="E9GID7">
    <property type="interactions" value="179"/>
</dbReference>
<dbReference type="GO" id="GO:0004983">
    <property type="term" value="F:neuropeptide Y receptor activity"/>
    <property type="evidence" value="ECO:0007669"/>
    <property type="project" value="InterPro"/>
</dbReference>
<feature type="transmembrane region" description="Helical" evidence="11">
    <location>
        <begin position="330"/>
        <end position="350"/>
    </location>
</feature>
<feature type="transmembrane region" description="Helical" evidence="11">
    <location>
        <begin position="289"/>
        <end position="310"/>
    </location>
</feature>
<name>E9GID7_DAPPU</name>